<keyword evidence="2" id="KW-0808">Transferase</keyword>
<dbReference type="RefSeq" id="WP_112260447.1">
    <property type="nucleotide sequence ID" value="NZ_QMIG01000046.1"/>
</dbReference>
<accession>A0A329QAH8</accession>
<evidence type="ECO:0000313" key="3">
    <source>
        <dbReference type="Proteomes" id="UP000250462"/>
    </source>
</evidence>
<dbReference type="SUPFAM" id="SSF56112">
    <property type="entry name" value="Protein kinase-like (PK-like)"/>
    <property type="match status" value="1"/>
</dbReference>
<feature type="domain" description="Aminoglycoside phosphotransferase" evidence="1">
    <location>
        <begin position="79"/>
        <end position="310"/>
    </location>
</feature>
<dbReference type="GO" id="GO:0016740">
    <property type="term" value="F:transferase activity"/>
    <property type="evidence" value="ECO:0007669"/>
    <property type="project" value="UniProtKB-KW"/>
</dbReference>
<sequence>MVSGIVDDHAGDVACLVVMPRPVYTGAGNGGDTAEVQSLTKRRMTPDEIAALVQHGLGPDAEVLASSEFTDSYFSTVHAVTLTDGSELVLKIAPEPGPALLRYEVDLIHTEIEFYRRAGAAGVPLPELVVAEPDHGYLLTRRLRGQPLGSVAETMTRGQLEAVRREIGEICTRLRRVIGTQFGYPRRDGRTRSASWRASFLTMVDDILADAVDHGCELPEHPVRIRELVERHSVLLDEVATPVLVHFDLWDGNVFVVDDGDGSYRVEGIIDGERAFYGDAIAELTSLAFFADPATVPGVLDGFLGRQLSDSETVRLSLYRVYLYLIMVTEGVPRGFDPVEHGPVRRYVLAQLDDELAYLSRR</sequence>
<dbReference type="Pfam" id="PF01636">
    <property type="entry name" value="APH"/>
    <property type="match status" value="1"/>
</dbReference>
<reference evidence="2 3" key="1">
    <citation type="submission" date="2018-06" db="EMBL/GenBank/DDBJ databases">
        <title>Phytoactinopolyspora halophila sp. nov., a novel halophilic actinomycete isolated from a saline soil in China.</title>
        <authorList>
            <person name="Tang S.-K."/>
        </authorList>
    </citation>
    <scope>NUCLEOTIDE SEQUENCE [LARGE SCALE GENOMIC DNA]</scope>
    <source>
        <strain evidence="2 3">YIM 96934</strain>
    </source>
</reference>
<name>A0A329QAH8_9ACTN</name>
<dbReference type="InterPro" id="IPR011009">
    <property type="entry name" value="Kinase-like_dom_sf"/>
</dbReference>
<protein>
    <submittedName>
        <fullName evidence="2">Aminoglycoside phosphotransferase family protein</fullName>
    </submittedName>
</protein>
<dbReference type="InterPro" id="IPR002575">
    <property type="entry name" value="Aminoglycoside_PTrfase"/>
</dbReference>
<dbReference type="PANTHER" id="PTHR21310">
    <property type="entry name" value="AMINOGLYCOSIDE PHOSPHOTRANSFERASE-RELATED-RELATED"/>
    <property type="match status" value="1"/>
</dbReference>
<proteinExistence type="predicted"/>
<dbReference type="OrthoDB" id="5490445at2"/>
<dbReference type="PANTHER" id="PTHR21310:SF15">
    <property type="entry name" value="AMINOGLYCOSIDE PHOSPHOTRANSFERASE DOMAIN-CONTAINING PROTEIN"/>
    <property type="match status" value="1"/>
</dbReference>
<dbReference type="Proteomes" id="UP000250462">
    <property type="component" value="Unassembled WGS sequence"/>
</dbReference>
<dbReference type="AlphaFoldDB" id="A0A329QAH8"/>
<organism evidence="2 3">
    <name type="scientific">Phytoactinopolyspora halophila</name>
    <dbReference type="NCBI Taxonomy" id="1981511"/>
    <lineage>
        <taxon>Bacteria</taxon>
        <taxon>Bacillati</taxon>
        <taxon>Actinomycetota</taxon>
        <taxon>Actinomycetes</taxon>
        <taxon>Jiangellales</taxon>
        <taxon>Jiangellaceae</taxon>
        <taxon>Phytoactinopolyspora</taxon>
    </lineage>
</organism>
<dbReference type="InterPro" id="IPR051678">
    <property type="entry name" value="AGP_Transferase"/>
</dbReference>
<comment type="caution">
    <text evidence="2">The sequence shown here is derived from an EMBL/GenBank/DDBJ whole genome shotgun (WGS) entry which is preliminary data.</text>
</comment>
<evidence type="ECO:0000259" key="1">
    <source>
        <dbReference type="Pfam" id="PF01636"/>
    </source>
</evidence>
<keyword evidence="3" id="KW-1185">Reference proteome</keyword>
<evidence type="ECO:0000313" key="2">
    <source>
        <dbReference type="EMBL" id="RAW09333.1"/>
    </source>
</evidence>
<gene>
    <name evidence="2" type="ORF">DPM12_21720</name>
</gene>
<dbReference type="Gene3D" id="3.90.1200.10">
    <property type="match status" value="1"/>
</dbReference>
<dbReference type="EMBL" id="QMIG01000046">
    <property type="protein sequence ID" value="RAW09333.1"/>
    <property type="molecule type" value="Genomic_DNA"/>
</dbReference>